<dbReference type="Gene3D" id="1.20.1720.10">
    <property type="entry name" value="Multidrug resistance protein D"/>
    <property type="match status" value="1"/>
</dbReference>
<dbReference type="Proteomes" id="UP000800040">
    <property type="component" value="Unassembled WGS sequence"/>
</dbReference>
<keyword evidence="4" id="KW-1003">Cell membrane</keyword>
<feature type="transmembrane region" description="Helical" evidence="10">
    <location>
        <begin position="310"/>
        <end position="331"/>
    </location>
</feature>
<keyword evidence="5 10" id="KW-0812">Transmembrane</keyword>
<dbReference type="InterPro" id="IPR011701">
    <property type="entry name" value="MFS"/>
</dbReference>
<name>A0A6A5K620_9PLEO</name>
<feature type="compositionally biased region" description="Low complexity" evidence="9">
    <location>
        <begin position="10"/>
        <end position="26"/>
    </location>
</feature>
<evidence type="ECO:0000256" key="7">
    <source>
        <dbReference type="ARBA" id="ARBA00023136"/>
    </source>
</evidence>
<dbReference type="PRINTS" id="PR01035">
    <property type="entry name" value="TCRTETA"/>
</dbReference>
<feature type="transmembrane region" description="Helical" evidence="10">
    <location>
        <begin position="238"/>
        <end position="257"/>
    </location>
</feature>
<dbReference type="PANTHER" id="PTHR23501">
    <property type="entry name" value="MAJOR FACILITATOR SUPERFAMILY"/>
    <property type="match status" value="1"/>
</dbReference>
<protein>
    <submittedName>
        <fullName evidence="12">MFS general substrate transporter</fullName>
    </submittedName>
</protein>
<accession>A0A6A5K620</accession>
<evidence type="ECO:0000256" key="9">
    <source>
        <dbReference type="SAM" id="MobiDB-lite"/>
    </source>
</evidence>
<feature type="transmembrane region" description="Helical" evidence="10">
    <location>
        <begin position="41"/>
        <end position="67"/>
    </location>
</feature>
<feature type="transmembrane region" description="Helical" evidence="10">
    <location>
        <begin position="403"/>
        <end position="422"/>
    </location>
</feature>
<evidence type="ECO:0000256" key="1">
    <source>
        <dbReference type="ARBA" id="ARBA00004651"/>
    </source>
</evidence>
<dbReference type="SUPFAM" id="SSF103473">
    <property type="entry name" value="MFS general substrate transporter"/>
    <property type="match status" value="1"/>
</dbReference>
<feature type="transmembrane region" description="Helical" evidence="10">
    <location>
        <begin position="373"/>
        <end position="391"/>
    </location>
</feature>
<comment type="similarity">
    <text evidence="2">Belongs to the major facilitator superfamily. TCR/Tet family.</text>
</comment>
<comment type="subcellular location">
    <subcellularLocation>
        <location evidence="1">Cell membrane</location>
        <topology evidence="1">Multi-pass membrane protein</topology>
    </subcellularLocation>
</comment>
<dbReference type="PANTHER" id="PTHR23501:SF199">
    <property type="entry name" value="MFS EFFLUX TRANSPORTER INPD-RELATED"/>
    <property type="match status" value="1"/>
</dbReference>
<dbReference type="GO" id="GO:0005886">
    <property type="term" value="C:plasma membrane"/>
    <property type="evidence" value="ECO:0007669"/>
    <property type="project" value="UniProtKB-SubCell"/>
</dbReference>
<feature type="transmembrane region" description="Helical" evidence="10">
    <location>
        <begin position="343"/>
        <end position="361"/>
    </location>
</feature>
<evidence type="ECO:0000313" key="12">
    <source>
        <dbReference type="EMBL" id="KAF1829902.1"/>
    </source>
</evidence>
<evidence type="ECO:0000256" key="6">
    <source>
        <dbReference type="ARBA" id="ARBA00022989"/>
    </source>
</evidence>
<keyword evidence="8" id="KW-0325">Glycoprotein</keyword>
<evidence type="ECO:0000259" key="11">
    <source>
        <dbReference type="PROSITE" id="PS50850"/>
    </source>
</evidence>
<reference evidence="12" key="1">
    <citation type="submission" date="2020-01" db="EMBL/GenBank/DDBJ databases">
        <authorList>
            <consortium name="DOE Joint Genome Institute"/>
            <person name="Haridas S."/>
            <person name="Albert R."/>
            <person name="Binder M."/>
            <person name="Bloem J."/>
            <person name="Labutti K."/>
            <person name="Salamov A."/>
            <person name="Andreopoulos B."/>
            <person name="Baker S.E."/>
            <person name="Barry K."/>
            <person name="Bills G."/>
            <person name="Bluhm B.H."/>
            <person name="Cannon C."/>
            <person name="Castanera R."/>
            <person name="Culley D.E."/>
            <person name="Daum C."/>
            <person name="Ezra D."/>
            <person name="Gonzalez J.B."/>
            <person name="Henrissat B."/>
            <person name="Kuo A."/>
            <person name="Liang C."/>
            <person name="Lipzen A."/>
            <person name="Lutzoni F."/>
            <person name="Magnuson J."/>
            <person name="Mondo S."/>
            <person name="Nolan M."/>
            <person name="Ohm R."/>
            <person name="Pangilinan J."/>
            <person name="Park H.-J."/>
            <person name="Ramirez L."/>
            <person name="Alfaro M."/>
            <person name="Sun H."/>
            <person name="Tritt A."/>
            <person name="Yoshinaga Y."/>
            <person name="Zwiers L.-H."/>
            <person name="Turgeon B.G."/>
            <person name="Goodwin S.B."/>
            <person name="Spatafora J.W."/>
            <person name="Crous P.W."/>
            <person name="Grigoriev I.V."/>
        </authorList>
    </citation>
    <scope>NUCLEOTIDE SEQUENCE</scope>
    <source>
        <strain evidence="12">P77</strain>
    </source>
</reference>
<feature type="region of interest" description="Disordered" evidence="9">
    <location>
        <begin position="1"/>
        <end position="32"/>
    </location>
</feature>
<dbReference type="FunFam" id="1.20.1720.10:FF:000012">
    <property type="entry name" value="MFS toxin efflux pump (AflT)"/>
    <property type="match status" value="1"/>
</dbReference>
<proteinExistence type="inferred from homology"/>
<evidence type="ECO:0000256" key="8">
    <source>
        <dbReference type="ARBA" id="ARBA00023180"/>
    </source>
</evidence>
<feature type="domain" description="Major facilitator superfamily (MFS) profile" evidence="11">
    <location>
        <begin position="44"/>
        <end position="493"/>
    </location>
</feature>
<dbReference type="FunFam" id="1.20.1250.20:FF:000196">
    <property type="entry name" value="MFS toxin efflux pump (AflT)"/>
    <property type="match status" value="1"/>
</dbReference>
<dbReference type="CDD" id="cd17502">
    <property type="entry name" value="MFS_Azr1_MDR_like"/>
    <property type="match status" value="1"/>
</dbReference>
<keyword evidence="6 10" id="KW-1133">Transmembrane helix</keyword>
<dbReference type="PROSITE" id="PS50850">
    <property type="entry name" value="MFS"/>
    <property type="match status" value="1"/>
</dbReference>
<sequence>MNANEKFPDPSDSQAAAASRSSATSDHATDDGRKYPSGWKLAAVGLGLALGTFLLALDSTILATAVPRITDKFRSLEDVSWYQSAYLLTLSAFQLTWGKMYELFSIKWVYLASVTLFEIGSAICGAAPNSETLIVGRAIAGLGGAGLYSGALVIIAHTVRLEKRPLYTGLLGAVFGIASVAGPLLGGAFTDKVSWRWCFYINLPIGAVTIAIIVFLFPQATQTIGSHTWRERLRRFDLLGTALFVPGIVCLLLAMQWGGTRYSWSSGRIIALFVLFGVLALAFVAVQIWKPERATVPPEILLHRSVSGSIFFIFTLGAAFLTLSYYLPIWFQAVKGVSAVKSGIMNLPMLLGLVISSMLAGGMVTKFGYYNPFMIASSIITSIGAGLTTLFEPDTSHSKWIGFQFILGFGIGLGLQQPAMVVQNVLPLKQVPTATAMVVFAQTLGGAIFVAAAQAAFSNELADTLAAKAPQIPAAQIIAIGATDFRKVVPEELVPIVQESRRAYDLVDGRRRARNRRIPRLQYRVCECDYG</sequence>
<dbReference type="InterPro" id="IPR036259">
    <property type="entry name" value="MFS_trans_sf"/>
</dbReference>
<keyword evidence="7 10" id="KW-0472">Membrane</keyword>
<feature type="transmembrane region" description="Helical" evidence="10">
    <location>
        <begin position="269"/>
        <end position="289"/>
    </location>
</feature>
<dbReference type="Pfam" id="PF07690">
    <property type="entry name" value="MFS_1"/>
    <property type="match status" value="1"/>
</dbReference>
<dbReference type="FunFam" id="1.20.1250.20:FF:000489">
    <property type="entry name" value="MFS general substrate transporter"/>
    <property type="match status" value="1"/>
</dbReference>
<dbReference type="OrthoDB" id="10021397at2759"/>
<dbReference type="EMBL" id="ML975419">
    <property type="protein sequence ID" value="KAF1829902.1"/>
    <property type="molecule type" value="Genomic_DNA"/>
</dbReference>
<feature type="transmembrane region" description="Helical" evidence="10">
    <location>
        <begin position="166"/>
        <end position="185"/>
    </location>
</feature>
<keyword evidence="3" id="KW-0813">Transport</keyword>
<evidence type="ECO:0000256" key="3">
    <source>
        <dbReference type="ARBA" id="ARBA00022448"/>
    </source>
</evidence>
<feature type="transmembrane region" description="Helical" evidence="10">
    <location>
        <begin position="434"/>
        <end position="457"/>
    </location>
</feature>
<dbReference type="Gene3D" id="1.20.1250.20">
    <property type="entry name" value="MFS general substrate transporter like domains"/>
    <property type="match status" value="1"/>
</dbReference>
<dbReference type="GO" id="GO:0022857">
    <property type="term" value="F:transmembrane transporter activity"/>
    <property type="evidence" value="ECO:0007669"/>
    <property type="project" value="InterPro"/>
</dbReference>
<evidence type="ECO:0000313" key="13">
    <source>
        <dbReference type="Proteomes" id="UP000800040"/>
    </source>
</evidence>
<dbReference type="InterPro" id="IPR001958">
    <property type="entry name" value="Tet-R_TetA/multi-R_MdtG-like"/>
</dbReference>
<keyword evidence="13" id="KW-1185">Reference proteome</keyword>
<evidence type="ECO:0000256" key="5">
    <source>
        <dbReference type="ARBA" id="ARBA00022692"/>
    </source>
</evidence>
<feature type="transmembrane region" description="Helical" evidence="10">
    <location>
        <begin position="134"/>
        <end position="154"/>
    </location>
</feature>
<feature type="transmembrane region" description="Helical" evidence="10">
    <location>
        <begin position="109"/>
        <end position="128"/>
    </location>
</feature>
<evidence type="ECO:0000256" key="10">
    <source>
        <dbReference type="SAM" id="Phobius"/>
    </source>
</evidence>
<feature type="transmembrane region" description="Helical" evidence="10">
    <location>
        <begin position="197"/>
        <end position="217"/>
    </location>
</feature>
<evidence type="ECO:0000256" key="2">
    <source>
        <dbReference type="ARBA" id="ARBA00007520"/>
    </source>
</evidence>
<evidence type="ECO:0000256" key="4">
    <source>
        <dbReference type="ARBA" id="ARBA00022475"/>
    </source>
</evidence>
<dbReference type="AlphaFoldDB" id="A0A6A5K620"/>
<gene>
    <name evidence="12" type="ORF">BDW02DRAFT_560168</name>
</gene>
<dbReference type="InterPro" id="IPR020846">
    <property type="entry name" value="MFS_dom"/>
</dbReference>
<organism evidence="12 13">
    <name type="scientific">Decorospora gaudefroyi</name>
    <dbReference type="NCBI Taxonomy" id="184978"/>
    <lineage>
        <taxon>Eukaryota</taxon>
        <taxon>Fungi</taxon>
        <taxon>Dikarya</taxon>
        <taxon>Ascomycota</taxon>
        <taxon>Pezizomycotina</taxon>
        <taxon>Dothideomycetes</taxon>
        <taxon>Pleosporomycetidae</taxon>
        <taxon>Pleosporales</taxon>
        <taxon>Pleosporineae</taxon>
        <taxon>Pleosporaceae</taxon>
        <taxon>Decorospora</taxon>
    </lineage>
</organism>